<dbReference type="EMBL" id="BKCP01011737">
    <property type="protein sequence ID" value="GER55395.1"/>
    <property type="molecule type" value="Genomic_DNA"/>
</dbReference>
<name>A0A5A7RCG7_STRAF</name>
<feature type="region of interest" description="Disordered" evidence="1">
    <location>
        <begin position="171"/>
        <end position="194"/>
    </location>
</feature>
<evidence type="ECO:0000313" key="3">
    <source>
        <dbReference type="Proteomes" id="UP000325081"/>
    </source>
</evidence>
<dbReference type="PANTHER" id="PTHR35728">
    <property type="entry name" value="MICROTUBULE-BINDING PROTEIN TANGLED-RELATED"/>
    <property type="match status" value="1"/>
</dbReference>
<accession>A0A5A7RCG7</accession>
<dbReference type="GO" id="GO:0000911">
    <property type="term" value="P:cytokinesis by cell plate formation"/>
    <property type="evidence" value="ECO:0007669"/>
    <property type="project" value="TreeGrafter"/>
</dbReference>
<proteinExistence type="predicted"/>
<protein>
    <submittedName>
        <fullName evidence="2">Microtubule binding protein</fullName>
    </submittedName>
</protein>
<dbReference type="GO" id="GO:0008017">
    <property type="term" value="F:microtubule binding"/>
    <property type="evidence" value="ECO:0007669"/>
    <property type="project" value="InterPro"/>
</dbReference>
<dbReference type="PANTHER" id="PTHR35728:SF1">
    <property type="entry name" value="MICROTUBULE-BINDING PROTEIN TANGLED-RELATED"/>
    <property type="match status" value="1"/>
</dbReference>
<evidence type="ECO:0000256" key="1">
    <source>
        <dbReference type="SAM" id="MobiDB-lite"/>
    </source>
</evidence>
<organism evidence="2 3">
    <name type="scientific">Striga asiatica</name>
    <name type="common">Asiatic witchweed</name>
    <name type="synonym">Buchnera asiatica</name>
    <dbReference type="NCBI Taxonomy" id="4170"/>
    <lineage>
        <taxon>Eukaryota</taxon>
        <taxon>Viridiplantae</taxon>
        <taxon>Streptophyta</taxon>
        <taxon>Embryophyta</taxon>
        <taxon>Tracheophyta</taxon>
        <taxon>Spermatophyta</taxon>
        <taxon>Magnoliopsida</taxon>
        <taxon>eudicotyledons</taxon>
        <taxon>Gunneridae</taxon>
        <taxon>Pentapetalae</taxon>
        <taxon>asterids</taxon>
        <taxon>lamiids</taxon>
        <taxon>Lamiales</taxon>
        <taxon>Orobanchaceae</taxon>
        <taxon>Buchnereae</taxon>
        <taxon>Striga</taxon>
    </lineage>
</organism>
<evidence type="ECO:0000313" key="2">
    <source>
        <dbReference type="EMBL" id="GER55395.1"/>
    </source>
</evidence>
<dbReference type="GO" id="GO:0009574">
    <property type="term" value="C:preprophase band"/>
    <property type="evidence" value="ECO:0007669"/>
    <property type="project" value="TreeGrafter"/>
</dbReference>
<dbReference type="GO" id="GO:0005875">
    <property type="term" value="C:microtubule associated complex"/>
    <property type="evidence" value="ECO:0007669"/>
    <property type="project" value="TreeGrafter"/>
</dbReference>
<dbReference type="InterPro" id="IPR044709">
    <property type="entry name" value="TAN1"/>
</dbReference>
<sequence length="362" mass="41052">MVARTPPKQPRKKMAAIAPHLSPTLLRETVRKVDKCMSRLQELQHTVTGGSKVISSPLRSSYRTNVPAFKQDLSRIRNANNNPRRSPPGKLPPVKTEDWRKMSLPAMLLGETMSELVQATQFARNIVVQAAATLPSKIRKSSDDPKTPPLEKKKPIRNMNLEDTWQKMQARRKREKKKQTVVWPGPGGTSPRAKSKINFKECDKENCRYVIEANRVSPRNRPWARKTVLFPNPIFHSSLSPTREKVPVIARSIRQTPHKFLIKSPPLKSANRLMIISPLKGRKNGENMMMMKEIEKSREIAHKFLMKGKTKNESADGLGKKLSPPPAKLRRSFSPSRLAKRIVLSPMKFRSSMQKNGGSTNI</sequence>
<gene>
    <name evidence="2" type="ORF">STAS_33055</name>
</gene>
<dbReference type="Proteomes" id="UP000325081">
    <property type="component" value="Unassembled WGS sequence"/>
</dbReference>
<dbReference type="OrthoDB" id="1939732at2759"/>
<reference evidence="3" key="1">
    <citation type="journal article" date="2019" name="Curr. Biol.">
        <title>Genome Sequence of Striga asiatica Provides Insight into the Evolution of Plant Parasitism.</title>
        <authorList>
            <person name="Yoshida S."/>
            <person name="Kim S."/>
            <person name="Wafula E.K."/>
            <person name="Tanskanen J."/>
            <person name="Kim Y.M."/>
            <person name="Honaas L."/>
            <person name="Yang Z."/>
            <person name="Spallek T."/>
            <person name="Conn C.E."/>
            <person name="Ichihashi Y."/>
            <person name="Cheong K."/>
            <person name="Cui S."/>
            <person name="Der J.P."/>
            <person name="Gundlach H."/>
            <person name="Jiao Y."/>
            <person name="Hori C."/>
            <person name="Ishida J.K."/>
            <person name="Kasahara H."/>
            <person name="Kiba T."/>
            <person name="Kim M.S."/>
            <person name="Koo N."/>
            <person name="Laohavisit A."/>
            <person name="Lee Y.H."/>
            <person name="Lumba S."/>
            <person name="McCourt P."/>
            <person name="Mortimer J.C."/>
            <person name="Mutuku J.M."/>
            <person name="Nomura T."/>
            <person name="Sasaki-Sekimoto Y."/>
            <person name="Seto Y."/>
            <person name="Wang Y."/>
            <person name="Wakatake T."/>
            <person name="Sakakibara H."/>
            <person name="Demura T."/>
            <person name="Yamaguchi S."/>
            <person name="Yoneyama K."/>
            <person name="Manabe R.I."/>
            <person name="Nelson D.C."/>
            <person name="Schulman A.H."/>
            <person name="Timko M.P."/>
            <person name="dePamphilis C.W."/>
            <person name="Choi D."/>
            <person name="Shirasu K."/>
        </authorList>
    </citation>
    <scope>NUCLEOTIDE SEQUENCE [LARGE SCALE GENOMIC DNA]</scope>
    <source>
        <strain evidence="3">cv. UVA1</strain>
    </source>
</reference>
<keyword evidence="3" id="KW-1185">Reference proteome</keyword>
<dbReference type="AlphaFoldDB" id="A0A5A7RCG7"/>
<comment type="caution">
    <text evidence="2">The sequence shown here is derived from an EMBL/GenBank/DDBJ whole genome shotgun (WGS) entry which is preliminary data.</text>
</comment>
<dbReference type="GO" id="GO:2000694">
    <property type="term" value="P:regulation of phragmoplast microtubule organization"/>
    <property type="evidence" value="ECO:0007669"/>
    <property type="project" value="InterPro"/>
</dbReference>
<feature type="region of interest" description="Disordered" evidence="1">
    <location>
        <begin position="309"/>
        <end position="334"/>
    </location>
</feature>